<feature type="transmembrane region" description="Helical" evidence="1">
    <location>
        <begin position="153"/>
        <end position="174"/>
    </location>
</feature>
<evidence type="ECO:0000256" key="1">
    <source>
        <dbReference type="SAM" id="Phobius"/>
    </source>
</evidence>
<reference evidence="2 3" key="1">
    <citation type="submission" date="2020-03" db="EMBL/GenBank/DDBJ databases">
        <title>Tamlana sp. nov, isolated from XXX.</title>
        <authorList>
            <person name="Cao W.R."/>
        </authorList>
    </citation>
    <scope>NUCLEOTIDE SEQUENCE [LARGE SCALE GENOMIC DNA]</scope>
    <source>
        <strain evidence="2 3">HST1-43</strain>
    </source>
</reference>
<keyword evidence="1" id="KW-0812">Transmembrane</keyword>
<dbReference type="EMBL" id="JAAVJS010000019">
    <property type="protein sequence ID" value="NJX16366.1"/>
    <property type="molecule type" value="Genomic_DNA"/>
</dbReference>
<dbReference type="RefSeq" id="WP_167918892.1">
    <property type="nucleotide sequence ID" value="NZ_JAAVJS010000019.1"/>
</dbReference>
<keyword evidence="1" id="KW-0472">Membrane</keyword>
<name>A0ABX1DJ79_9FLAO</name>
<keyword evidence="1" id="KW-1133">Transmembrane helix</keyword>
<evidence type="ECO:0000313" key="2">
    <source>
        <dbReference type="EMBL" id="NJX16366.1"/>
    </source>
</evidence>
<dbReference type="Pfam" id="PF03929">
    <property type="entry name" value="PepSY_TM"/>
    <property type="match status" value="1"/>
</dbReference>
<dbReference type="InterPro" id="IPR005625">
    <property type="entry name" value="PepSY-ass_TM"/>
</dbReference>
<dbReference type="Proteomes" id="UP000760545">
    <property type="component" value="Unassembled WGS sequence"/>
</dbReference>
<feature type="transmembrane region" description="Helical" evidence="1">
    <location>
        <begin position="21"/>
        <end position="41"/>
    </location>
</feature>
<gene>
    <name evidence="2" type="ORF">HC176_12795</name>
</gene>
<proteinExistence type="predicted"/>
<organism evidence="2 3">
    <name type="scientific">Tamlana crocina</name>
    <dbReference type="NCBI Taxonomy" id="393006"/>
    <lineage>
        <taxon>Bacteria</taxon>
        <taxon>Pseudomonadati</taxon>
        <taxon>Bacteroidota</taxon>
        <taxon>Flavobacteriia</taxon>
        <taxon>Flavobacteriales</taxon>
        <taxon>Flavobacteriaceae</taxon>
        <taxon>Tamlana</taxon>
    </lineage>
</organism>
<accession>A0ABX1DJ79</accession>
<keyword evidence="3" id="KW-1185">Reference proteome</keyword>
<evidence type="ECO:0000313" key="3">
    <source>
        <dbReference type="Proteomes" id="UP000760545"/>
    </source>
</evidence>
<comment type="caution">
    <text evidence="2">The sequence shown here is derived from an EMBL/GenBank/DDBJ whole genome shotgun (WGS) entry which is preliminary data.</text>
</comment>
<protein>
    <submittedName>
        <fullName evidence="2">PepSY domain-containing protein</fullName>
    </submittedName>
</protein>
<sequence>MNKRAKQAKVIRFFRKAHRITGIYLFVLFFILSISGLLLGWKKHSKGLILPRTEIGVSTNPNDWLPLSNLQSKALESIKSKNKSITEISRIDIRPEKGIAKFIFKNEYWELQMDCTTAKVLAINKRHSDWLEDIHDGSILDDLFKTRVEIIKLFYTTSMGCALILFTITGFWLWMGPKRMKKLK</sequence>